<accession>A0A0A9YEJ2</accession>
<dbReference type="InterPro" id="IPR043504">
    <property type="entry name" value="Peptidase_S1_PA_chymotrypsin"/>
</dbReference>
<keyword evidence="2" id="KW-0378">Hydrolase</keyword>
<dbReference type="EMBL" id="GBHO01015668">
    <property type="protein sequence ID" value="JAG27936.1"/>
    <property type="molecule type" value="Transcribed_RNA"/>
</dbReference>
<sequence>MGIEGDRPTGTIRHASSIAVHPQCQCTTRAMFYDYAVIELVEPFFVKPGEIEVMNILTERLEIRRVFEAPSEYWCILLDFELIKRRHVVDLGFLKKSSVTMETGAWCHDKYTVFIMNRDFNKDIQTCSNSYEKPCGQPDLGGPVICSRTESFDTKLPVGLLSGRHHPYCGKYLHFVIFEIYARMDPAIDWLNTWVPPTTTTSATTTGSTAVTTTAPTSTRKPTKHRDCDDGGASSQPHSLSFVSYDTFLTSVRPNSTTIINL</sequence>
<keyword evidence="2" id="KW-0645">Protease</keyword>
<dbReference type="AlphaFoldDB" id="A0A0A9YEJ2"/>
<dbReference type="EMBL" id="GBHO01015669">
    <property type="protein sequence ID" value="JAG27935.1"/>
    <property type="molecule type" value="Transcribed_RNA"/>
</dbReference>
<reference evidence="2" key="2">
    <citation type="submission" date="2014-07" db="EMBL/GenBank/DDBJ databases">
        <authorList>
            <person name="Hull J."/>
        </authorList>
    </citation>
    <scope>NUCLEOTIDE SEQUENCE</scope>
</reference>
<dbReference type="SUPFAM" id="SSF50494">
    <property type="entry name" value="Trypsin-like serine proteases"/>
    <property type="match status" value="1"/>
</dbReference>
<feature type="compositionally biased region" description="Low complexity" evidence="1">
    <location>
        <begin position="201"/>
        <end position="219"/>
    </location>
</feature>
<dbReference type="GO" id="GO:0006508">
    <property type="term" value="P:proteolysis"/>
    <property type="evidence" value="ECO:0007669"/>
    <property type="project" value="UniProtKB-KW"/>
</dbReference>
<feature type="region of interest" description="Disordered" evidence="1">
    <location>
        <begin position="201"/>
        <end position="237"/>
    </location>
</feature>
<dbReference type="GO" id="GO:0008233">
    <property type="term" value="F:peptidase activity"/>
    <property type="evidence" value="ECO:0007669"/>
    <property type="project" value="UniProtKB-KW"/>
</dbReference>
<name>A0A0A9YEJ2_LYGHE</name>
<gene>
    <name evidence="2" type="primary">Mcpt8_3</name>
    <name evidence="3" type="synonym">Mcpt8_1</name>
    <name evidence="3" type="ORF">CM83_19469</name>
    <name evidence="2" type="ORF">CM83_19472</name>
</gene>
<evidence type="ECO:0000256" key="1">
    <source>
        <dbReference type="SAM" id="MobiDB-lite"/>
    </source>
</evidence>
<proteinExistence type="predicted"/>
<evidence type="ECO:0000313" key="3">
    <source>
        <dbReference type="EMBL" id="JAG27936.1"/>
    </source>
</evidence>
<protein>
    <submittedName>
        <fullName evidence="2">Mast cell protease 8</fullName>
    </submittedName>
</protein>
<feature type="non-terminal residue" evidence="2">
    <location>
        <position position="262"/>
    </location>
</feature>
<evidence type="ECO:0000313" key="2">
    <source>
        <dbReference type="EMBL" id="JAG27935.1"/>
    </source>
</evidence>
<dbReference type="InterPro" id="IPR009003">
    <property type="entry name" value="Peptidase_S1_PA"/>
</dbReference>
<organism evidence="2">
    <name type="scientific">Lygus hesperus</name>
    <name type="common">Western plant bug</name>
    <dbReference type="NCBI Taxonomy" id="30085"/>
    <lineage>
        <taxon>Eukaryota</taxon>
        <taxon>Metazoa</taxon>
        <taxon>Ecdysozoa</taxon>
        <taxon>Arthropoda</taxon>
        <taxon>Hexapoda</taxon>
        <taxon>Insecta</taxon>
        <taxon>Pterygota</taxon>
        <taxon>Neoptera</taxon>
        <taxon>Paraneoptera</taxon>
        <taxon>Hemiptera</taxon>
        <taxon>Heteroptera</taxon>
        <taxon>Panheteroptera</taxon>
        <taxon>Cimicomorpha</taxon>
        <taxon>Miridae</taxon>
        <taxon>Mirini</taxon>
        <taxon>Lygus</taxon>
    </lineage>
</organism>
<dbReference type="Gene3D" id="2.40.10.10">
    <property type="entry name" value="Trypsin-like serine proteases"/>
    <property type="match status" value="1"/>
</dbReference>
<reference evidence="2" key="1">
    <citation type="journal article" date="2014" name="PLoS ONE">
        <title>Transcriptome-Based Identification of ABC Transporters in the Western Tarnished Plant Bug Lygus hesperus.</title>
        <authorList>
            <person name="Hull J.J."/>
            <person name="Chaney K."/>
            <person name="Geib S.M."/>
            <person name="Fabrick J.A."/>
            <person name="Brent C.S."/>
            <person name="Walsh D."/>
            <person name="Lavine L.C."/>
        </authorList>
    </citation>
    <scope>NUCLEOTIDE SEQUENCE</scope>
</reference>